<accession>A0A368RS96</accession>
<gene>
    <name evidence="1" type="ORF">SETIT_7G048700v2</name>
</gene>
<reference evidence="1" key="2">
    <citation type="submission" date="2015-07" db="EMBL/GenBank/DDBJ databases">
        <authorList>
            <person name="Noorani M."/>
        </authorList>
    </citation>
    <scope>NUCLEOTIDE SEQUENCE</scope>
    <source>
        <strain evidence="1">Yugu1</strain>
    </source>
</reference>
<protein>
    <submittedName>
        <fullName evidence="1">Uncharacterized protein</fullName>
    </submittedName>
</protein>
<organism evidence="1">
    <name type="scientific">Setaria italica</name>
    <name type="common">Foxtail millet</name>
    <name type="synonym">Panicum italicum</name>
    <dbReference type="NCBI Taxonomy" id="4555"/>
    <lineage>
        <taxon>Eukaryota</taxon>
        <taxon>Viridiplantae</taxon>
        <taxon>Streptophyta</taxon>
        <taxon>Embryophyta</taxon>
        <taxon>Tracheophyta</taxon>
        <taxon>Spermatophyta</taxon>
        <taxon>Magnoliopsida</taxon>
        <taxon>Liliopsida</taxon>
        <taxon>Poales</taxon>
        <taxon>Poaceae</taxon>
        <taxon>PACMAD clade</taxon>
        <taxon>Panicoideae</taxon>
        <taxon>Panicodae</taxon>
        <taxon>Paniceae</taxon>
        <taxon>Cenchrinae</taxon>
        <taxon>Setaria</taxon>
    </lineage>
</organism>
<dbReference type="SUPFAM" id="SSF51197">
    <property type="entry name" value="Clavaminate synthase-like"/>
    <property type="match status" value="1"/>
</dbReference>
<dbReference type="OMA" id="MYMVAHR"/>
<dbReference type="AlphaFoldDB" id="A0A368RS96"/>
<sequence length="174" mass="18276">METLGCVVVAHDALGGELRRDLFGVAMPELFSLPLAAKQGSLSAHISGYIGAAPAPGLESMRVSDASDAANVRAFAGLLWPAGNTAFRGTMDAFVKEMLEMERTVQEMILESLGVRKEHVAAHLESLVYDVRLSRSTALAVAAPADGAAGAADDDGVMYMVAHRGVLTNVFADM</sequence>
<dbReference type="STRING" id="4555.A0A368RS96"/>
<name>A0A368RS96_SETIT</name>
<dbReference type="OrthoDB" id="670907at2759"/>
<proteinExistence type="predicted"/>
<evidence type="ECO:0000313" key="1">
    <source>
        <dbReference type="EMBL" id="RCV33011.1"/>
    </source>
</evidence>
<dbReference type="EMBL" id="CM003534">
    <property type="protein sequence ID" value="RCV33011.1"/>
    <property type="molecule type" value="Genomic_DNA"/>
</dbReference>
<dbReference type="Gene3D" id="2.60.120.330">
    <property type="entry name" value="B-lactam Antibiotic, Isopenicillin N Synthase, Chain"/>
    <property type="match status" value="1"/>
</dbReference>
<dbReference type="InterPro" id="IPR027443">
    <property type="entry name" value="IPNS-like_sf"/>
</dbReference>
<reference evidence="1" key="1">
    <citation type="journal article" date="2012" name="Nat. Biotechnol.">
        <title>Reference genome sequence of the model plant Setaria.</title>
        <authorList>
            <person name="Bennetzen J.L."/>
            <person name="Schmutz J."/>
            <person name="Wang H."/>
            <person name="Percifield R."/>
            <person name="Hawkins J."/>
            <person name="Pontaroli A.C."/>
            <person name="Estep M."/>
            <person name="Feng L."/>
            <person name="Vaughn J.N."/>
            <person name="Grimwood J."/>
            <person name="Jenkins J."/>
            <person name="Barry K."/>
            <person name="Lindquist E."/>
            <person name="Hellsten U."/>
            <person name="Deshpande S."/>
            <person name="Wang X."/>
            <person name="Wu X."/>
            <person name="Mitros T."/>
            <person name="Triplett J."/>
            <person name="Yang X."/>
            <person name="Ye C.Y."/>
            <person name="Mauro-Herrera M."/>
            <person name="Wang L."/>
            <person name="Li P."/>
            <person name="Sharma M."/>
            <person name="Sharma R."/>
            <person name="Ronald P.C."/>
            <person name="Panaud O."/>
            <person name="Kellogg E.A."/>
            <person name="Brutnell T.P."/>
            <person name="Doust A.N."/>
            <person name="Tuskan G.A."/>
            <person name="Rokhsar D."/>
            <person name="Devos K.M."/>
        </authorList>
    </citation>
    <scope>NUCLEOTIDE SEQUENCE [LARGE SCALE GENOMIC DNA]</scope>
    <source>
        <strain evidence="1">Yugu1</strain>
    </source>
</reference>